<evidence type="ECO:0000313" key="6">
    <source>
        <dbReference type="EMBL" id="SHF75707.1"/>
    </source>
</evidence>
<dbReference type="InterPro" id="IPR008920">
    <property type="entry name" value="TF_FadR/GntR_C"/>
</dbReference>
<feature type="domain" description="HTH gntR-type" evidence="4">
    <location>
        <begin position="11"/>
        <end position="78"/>
    </location>
</feature>
<dbReference type="EMBL" id="FQVC01000013">
    <property type="protein sequence ID" value="SHF75707.1"/>
    <property type="molecule type" value="Genomic_DNA"/>
</dbReference>
<dbReference type="Proteomes" id="UP000033608">
    <property type="component" value="Unassembled WGS sequence"/>
</dbReference>
<dbReference type="Pfam" id="PF07729">
    <property type="entry name" value="FCD"/>
    <property type="match status" value="1"/>
</dbReference>
<name>A0A0F5LU67_9HYPH</name>
<dbReference type="PROSITE" id="PS50949">
    <property type="entry name" value="HTH_GNTR"/>
    <property type="match status" value="1"/>
</dbReference>
<evidence type="ECO:0000259" key="4">
    <source>
        <dbReference type="PROSITE" id="PS50949"/>
    </source>
</evidence>
<sequence length="224" mass="24870">MSKKLEAVVEDGVGEVAFRQIRTDIVCGRLKPLEKLRLDALKTRYGVSVSTLREILNRLASEDLVVAEGQRGFEVSPATATNLREIADLRLLLEGHALQLSLQGGDLEWEGRVVAAHHKLAVVERQLLAGEVERTADWVRYDFSFHNALISACGSRTLLDLHASVFDRFMRYHMLAVSFRGKAVSEDHQALFELALGRDFDGALTKLTTHINSGVEHVLGTGRI</sequence>
<dbReference type="RefSeq" id="WP_046134709.1">
    <property type="nucleotide sequence ID" value="NZ_FQVC01000013.1"/>
</dbReference>
<dbReference type="InterPro" id="IPR011711">
    <property type="entry name" value="GntR_C"/>
</dbReference>
<dbReference type="Gene3D" id="1.20.120.530">
    <property type="entry name" value="GntR ligand-binding domain-like"/>
    <property type="match status" value="1"/>
</dbReference>
<dbReference type="InterPro" id="IPR000524">
    <property type="entry name" value="Tscrpt_reg_HTH_GntR"/>
</dbReference>
<evidence type="ECO:0000313" key="7">
    <source>
        <dbReference type="Proteomes" id="UP000033608"/>
    </source>
</evidence>
<reference evidence="6 8" key="2">
    <citation type="submission" date="2016-11" db="EMBL/GenBank/DDBJ databases">
        <authorList>
            <person name="Jaros S."/>
            <person name="Januszkiewicz K."/>
            <person name="Wedrychowicz H."/>
        </authorList>
    </citation>
    <scope>NUCLEOTIDE SEQUENCE [LARGE SCALE GENOMIC DNA]</scope>
    <source>
        <strain evidence="6 8">DSM 17137</strain>
    </source>
</reference>
<evidence type="ECO:0000256" key="1">
    <source>
        <dbReference type="ARBA" id="ARBA00023015"/>
    </source>
</evidence>
<organism evidence="5 7">
    <name type="scientific">Devosia limi DSM 17137</name>
    <dbReference type="NCBI Taxonomy" id="1121477"/>
    <lineage>
        <taxon>Bacteria</taxon>
        <taxon>Pseudomonadati</taxon>
        <taxon>Pseudomonadota</taxon>
        <taxon>Alphaproteobacteria</taxon>
        <taxon>Hyphomicrobiales</taxon>
        <taxon>Devosiaceae</taxon>
        <taxon>Devosia</taxon>
    </lineage>
</organism>
<evidence type="ECO:0000256" key="3">
    <source>
        <dbReference type="ARBA" id="ARBA00023163"/>
    </source>
</evidence>
<dbReference type="PATRIC" id="fig|1121477.3.peg.2621"/>
<evidence type="ECO:0000313" key="8">
    <source>
        <dbReference type="Proteomes" id="UP000184533"/>
    </source>
</evidence>
<evidence type="ECO:0000256" key="2">
    <source>
        <dbReference type="ARBA" id="ARBA00023125"/>
    </source>
</evidence>
<dbReference type="OrthoDB" id="8680240at2"/>
<dbReference type="SMART" id="SM00345">
    <property type="entry name" value="HTH_GNTR"/>
    <property type="match status" value="1"/>
</dbReference>
<dbReference type="PANTHER" id="PTHR43537">
    <property type="entry name" value="TRANSCRIPTIONAL REGULATOR, GNTR FAMILY"/>
    <property type="match status" value="1"/>
</dbReference>
<dbReference type="SUPFAM" id="SSF46785">
    <property type="entry name" value="Winged helix' DNA-binding domain"/>
    <property type="match status" value="1"/>
</dbReference>
<dbReference type="GO" id="GO:0003700">
    <property type="term" value="F:DNA-binding transcription factor activity"/>
    <property type="evidence" value="ECO:0007669"/>
    <property type="project" value="InterPro"/>
</dbReference>
<dbReference type="SUPFAM" id="SSF48008">
    <property type="entry name" value="GntR ligand-binding domain-like"/>
    <property type="match status" value="1"/>
</dbReference>
<dbReference type="Gene3D" id="1.10.10.10">
    <property type="entry name" value="Winged helix-like DNA-binding domain superfamily/Winged helix DNA-binding domain"/>
    <property type="match status" value="1"/>
</dbReference>
<keyword evidence="3" id="KW-0804">Transcription</keyword>
<dbReference type="SMART" id="SM00895">
    <property type="entry name" value="FCD"/>
    <property type="match status" value="1"/>
</dbReference>
<dbReference type="STRING" id="1121477.SAMN02745223_03462"/>
<reference evidence="5 7" key="1">
    <citation type="submission" date="2015-03" db="EMBL/GenBank/DDBJ databases">
        <authorList>
            <person name="Hassan Y.I."/>
            <person name="Lepp D."/>
            <person name="Zhou T."/>
        </authorList>
    </citation>
    <scope>NUCLEOTIDE SEQUENCE [LARGE SCALE GENOMIC DNA]</scope>
    <source>
        <strain evidence="5 7">DSM 17137</strain>
    </source>
</reference>
<evidence type="ECO:0000313" key="5">
    <source>
        <dbReference type="EMBL" id="KKB85192.1"/>
    </source>
</evidence>
<dbReference type="EMBL" id="LAJF01000060">
    <property type="protein sequence ID" value="KKB85192.1"/>
    <property type="molecule type" value="Genomic_DNA"/>
</dbReference>
<accession>A0A0F5LU67</accession>
<keyword evidence="2 6" id="KW-0238">DNA-binding</keyword>
<dbReference type="InterPro" id="IPR036388">
    <property type="entry name" value="WH-like_DNA-bd_sf"/>
</dbReference>
<dbReference type="InterPro" id="IPR036390">
    <property type="entry name" value="WH_DNA-bd_sf"/>
</dbReference>
<dbReference type="Pfam" id="PF00392">
    <property type="entry name" value="GntR"/>
    <property type="match status" value="1"/>
</dbReference>
<proteinExistence type="predicted"/>
<dbReference type="Proteomes" id="UP000184533">
    <property type="component" value="Unassembled WGS sequence"/>
</dbReference>
<keyword evidence="1" id="KW-0805">Transcription regulation</keyword>
<dbReference type="AlphaFoldDB" id="A0A0F5LU67"/>
<dbReference type="GO" id="GO:0003677">
    <property type="term" value="F:DNA binding"/>
    <property type="evidence" value="ECO:0007669"/>
    <property type="project" value="UniProtKB-KW"/>
</dbReference>
<keyword evidence="7" id="KW-1185">Reference proteome</keyword>
<protein>
    <submittedName>
        <fullName evidence="6">DNA-binding transcriptional regulator, GntR family</fullName>
    </submittedName>
    <submittedName>
        <fullName evidence="5">GntR family transcriptional regulator</fullName>
    </submittedName>
</protein>
<gene>
    <name evidence="6" type="ORF">SAMN02745223_03462</name>
    <name evidence="5" type="ORF">VW29_07660</name>
</gene>
<dbReference type="PANTHER" id="PTHR43537:SF20">
    <property type="entry name" value="HTH-TYPE TRANSCRIPTIONAL REPRESSOR GLAR"/>
    <property type="match status" value="1"/>
</dbReference>